<dbReference type="AlphaFoldDB" id="A0A8J7H428"/>
<protein>
    <submittedName>
        <fullName evidence="2">Acyl-CoA synthetase (AMP-forming)/AMP-acid ligase II</fullName>
    </submittedName>
</protein>
<accession>A0A8J7H428</accession>
<sequence length="477" mass="50278">MSLLHPDARLVDAVTGDVLGGAALTAEVAAVTAALAGLTPGVVFARMSTDAAAVTRYLGTWDAARPVALLDPALPGRTLADLVDRFAPAVVLGLDARPAVGEAEKAVAEAPEGYREIGHPVLGRLWERETPPEFPPHPDLGVLLATSGSTGDPKLVRLSRSAVLANTAAIVDALGITGAEVAASTLPFFYSFGMSVLNSHLSAGATVLLESGGLTARPFWTAVNAYGVTSLACVPYQYEMLRRLRFDPAKYPTLRTLTQAGGRLRPELVADFHQRMAAVGGRLFVMYGQTEAAPRLTTLPAGRLADKIGSVGPAVPGGALSVRLEDGSETTEPGVTGEIWYRGPNVMLGYAETAADLALGDEQGGVLRTGDLGRLDEDGYLYISGRLKRFGKVFGVRLNLDDIEAMLRDRGPAAVVSGDDKVVVWLEGADEETARGTATDLAERLNLHWSGFDIRATDALPLLPNGKIDYRTLEAAS</sequence>
<evidence type="ECO:0000313" key="2">
    <source>
        <dbReference type="EMBL" id="MBG6140968.1"/>
    </source>
</evidence>
<dbReference type="InterPro" id="IPR020845">
    <property type="entry name" value="AMP-binding_CS"/>
</dbReference>
<feature type="domain" description="AMP-dependent synthetase/ligase" evidence="1">
    <location>
        <begin position="22"/>
        <end position="350"/>
    </location>
</feature>
<dbReference type="InterPro" id="IPR000873">
    <property type="entry name" value="AMP-dep_synth/lig_dom"/>
</dbReference>
<dbReference type="Gene3D" id="3.30.300.30">
    <property type="match status" value="1"/>
</dbReference>
<keyword evidence="3" id="KW-1185">Reference proteome</keyword>
<proteinExistence type="predicted"/>
<evidence type="ECO:0000313" key="3">
    <source>
        <dbReference type="Proteomes" id="UP000622552"/>
    </source>
</evidence>
<dbReference type="GO" id="GO:0031956">
    <property type="term" value="F:medium-chain fatty acid-CoA ligase activity"/>
    <property type="evidence" value="ECO:0007669"/>
    <property type="project" value="TreeGrafter"/>
</dbReference>
<dbReference type="InterPro" id="IPR045851">
    <property type="entry name" value="AMP-bd_C_sf"/>
</dbReference>
<organism evidence="2 3">
    <name type="scientific">Longispora fulva</name>
    <dbReference type="NCBI Taxonomy" id="619741"/>
    <lineage>
        <taxon>Bacteria</taxon>
        <taxon>Bacillati</taxon>
        <taxon>Actinomycetota</taxon>
        <taxon>Actinomycetes</taxon>
        <taxon>Micromonosporales</taxon>
        <taxon>Micromonosporaceae</taxon>
        <taxon>Longispora</taxon>
    </lineage>
</organism>
<gene>
    <name evidence="2" type="ORF">IW245_007162</name>
</gene>
<dbReference type="EMBL" id="JADOUF010000001">
    <property type="protein sequence ID" value="MBG6140968.1"/>
    <property type="molecule type" value="Genomic_DNA"/>
</dbReference>
<dbReference type="Proteomes" id="UP000622552">
    <property type="component" value="Unassembled WGS sequence"/>
</dbReference>
<keyword evidence="2" id="KW-0436">Ligase</keyword>
<dbReference type="Pfam" id="PF00501">
    <property type="entry name" value="AMP-binding"/>
    <property type="match status" value="1"/>
</dbReference>
<dbReference type="Gene3D" id="3.40.50.12780">
    <property type="entry name" value="N-terminal domain of ligase-like"/>
    <property type="match status" value="1"/>
</dbReference>
<evidence type="ECO:0000259" key="1">
    <source>
        <dbReference type="Pfam" id="PF00501"/>
    </source>
</evidence>
<reference evidence="2" key="1">
    <citation type="submission" date="2020-11" db="EMBL/GenBank/DDBJ databases">
        <title>Sequencing the genomes of 1000 actinobacteria strains.</title>
        <authorList>
            <person name="Klenk H.-P."/>
        </authorList>
    </citation>
    <scope>NUCLEOTIDE SEQUENCE</scope>
    <source>
        <strain evidence="2">DSM 45356</strain>
    </source>
</reference>
<name>A0A8J7H428_9ACTN</name>
<dbReference type="PANTHER" id="PTHR43201">
    <property type="entry name" value="ACYL-COA SYNTHETASE"/>
    <property type="match status" value="1"/>
</dbReference>
<dbReference type="PANTHER" id="PTHR43201:SF32">
    <property type="entry name" value="2-SUCCINYLBENZOATE--COA LIGASE, CHLOROPLASTIC_PEROXISOMAL"/>
    <property type="match status" value="1"/>
</dbReference>
<dbReference type="SUPFAM" id="SSF56801">
    <property type="entry name" value="Acetyl-CoA synthetase-like"/>
    <property type="match status" value="1"/>
</dbReference>
<dbReference type="GO" id="GO:0006631">
    <property type="term" value="P:fatty acid metabolic process"/>
    <property type="evidence" value="ECO:0007669"/>
    <property type="project" value="TreeGrafter"/>
</dbReference>
<dbReference type="PROSITE" id="PS00455">
    <property type="entry name" value="AMP_BINDING"/>
    <property type="match status" value="1"/>
</dbReference>
<dbReference type="InterPro" id="IPR042099">
    <property type="entry name" value="ANL_N_sf"/>
</dbReference>
<comment type="caution">
    <text evidence="2">The sequence shown here is derived from an EMBL/GenBank/DDBJ whole genome shotgun (WGS) entry which is preliminary data.</text>
</comment>